<feature type="compositionally biased region" description="Basic and acidic residues" evidence="1">
    <location>
        <begin position="124"/>
        <end position="133"/>
    </location>
</feature>
<evidence type="ECO:0000313" key="4">
    <source>
        <dbReference type="Proteomes" id="UP000835052"/>
    </source>
</evidence>
<comment type="caution">
    <text evidence="3">The sequence shown here is derived from an EMBL/GenBank/DDBJ whole genome shotgun (WGS) entry which is preliminary data.</text>
</comment>
<organism evidence="3 4">
    <name type="scientific">Caenorhabditis auriculariae</name>
    <dbReference type="NCBI Taxonomy" id="2777116"/>
    <lineage>
        <taxon>Eukaryota</taxon>
        <taxon>Metazoa</taxon>
        <taxon>Ecdysozoa</taxon>
        <taxon>Nematoda</taxon>
        <taxon>Chromadorea</taxon>
        <taxon>Rhabditida</taxon>
        <taxon>Rhabditina</taxon>
        <taxon>Rhabditomorpha</taxon>
        <taxon>Rhabditoidea</taxon>
        <taxon>Rhabditidae</taxon>
        <taxon>Peloderinae</taxon>
        <taxon>Caenorhabditis</taxon>
    </lineage>
</organism>
<feature type="compositionally biased region" description="Basic and acidic residues" evidence="1">
    <location>
        <begin position="150"/>
        <end position="166"/>
    </location>
</feature>
<gene>
    <name evidence="3" type="ORF">CAUJ_LOCUS3720</name>
</gene>
<accession>A0A8S1GXD6</accession>
<feature type="region of interest" description="Disordered" evidence="1">
    <location>
        <begin position="36"/>
        <end position="166"/>
    </location>
</feature>
<sequence>MSGDLRVFVLNPIQYGILTVLSGFAMITMCGKKKASTRSLTIAPVSSRAPPPPKESAQARDPLPPVPSQKETDTVTEDKKDAAKELSIQKKEEKEETKNDKKSKRTKSEKQLEEKSGGNGPKKIAKDAKEKKIAAGHKVGPDDYPTMDNVKSDWDDDGKDKKEKDQ</sequence>
<proteinExistence type="predicted"/>
<keyword evidence="2" id="KW-0472">Membrane</keyword>
<dbReference type="EMBL" id="CAJGYM010000007">
    <property type="protein sequence ID" value="CAD6187801.1"/>
    <property type="molecule type" value="Genomic_DNA"/>
</dbReference>
<dbReference type="AlphaFoldDB" id="A0A8S1GXD6"/>
<protein>
    <submittedName>
        <fullName evidence="3">Uncharacterized protein</fullName>
    </submittedName>
</protein>
<dbReference type="Proteomes" id="UP000835052">
    <property type="component" value="Unassembled WGS sequence"/>
</dbReference>
<evidence type="ECO:0000313" key="3">
    <source>
        <dbReference type="EMBL" id="CAD6187801.1"/>
    </source>
</evidence>
<reference evidence="3" key="1">
    <citation type="submission" date="2020-10" db="EMBL/GenBank/DDBJ databases">
        <authorList>
            <person name="Kikuchi T."/>
        </authorList>
    </citation>
    <scope>NUCLEOTIDE SEQUENCE</scope>
    <source>
        <strain evidence="3">NKZ352</strain>
    </source>
</reference>
<keyword evidence="2" id="KW-1133">Transmembrane helix</keyword>
<name>A0A8S1GXD6_9PELO</name>
<evidence type="ECO:0000256" key="2">
    <source>
        <dbReference type="SAM" id="Phobius"/>
    </source>
</evidence>
<keyword evidence="2" id="KW-0812">Transmembrane</keyword>
<evidence type="ECO:0000256" key="1">
    <source>
        <dbReference type="SAM" id="MobiDB-lite"/>
    </source>
</evidence>
<feature type="transmembrane region" description="Helical" evidence="2">
    <location>
        <begin position="12"/>
        <end position="31"/>
    </location>
</feature>
<feature type="compositionally biased region" description="Basic and acidic residues" evidence="1">
    <location>
        <begin position="70"/>
        <end position="116"/>
    </location>
</feature>
<keyword evidence="4" id="KW-1185">Reference proteome</keyword>